<accession>A0AAV4LIX1</accession>
<keyword evidence="6" id="KW-1185">Reference proteome</keyword>
<dbReference type="GO" id="GO:0003700">
    <property type="term" value="F:DNA-binding transcription factor activity"/>
    <property type="evidence" value="ECO:0007669"/>
    <property type="project" value="InterPro"/>
</dbReference>
<keyword evidence="1" id="KW-0805">Transcription regulation</keyword>
<name>A0AAV4LIX1_9BACL</name>
<comment type="caution">
    <text evidence="5">The sequence shown here is derived from an EMBL/GenBank/DDBJ whole genome shotgun (WGS) entry which is preliminary data.</text>
</comment>
<dbReference type="PROSITE" id="PS50995">
    <property type="entry name" value="HTH_MARR_2"/>
    <property type="match status" value="1"/>
</dbReference>
<dbReference type="EMBL" id="BOQE01000001">
    <property type="protein sequence ID" value="GIM47718.1"/>
    <property type="molecule type" value="Genomic_DNA"/>
</dbReference>
<dbReference type="InterPro" id="IPR036388">
    <property type="entry name" value="WH-like_DNA-bd_sf"/>
</dbReference>
<sequence>MDTKIDQIARNYIQLIPMLYRKLDKPTQNTATRKVPSEITHLQYHILEELFHQKEGSSMTQLAKSIHISKQQLTPLISKLEKKGYVVKKRDVNDRRFVRLLLTEKGKTTVSHRLEEFHQVLCDQMSRLNEEDRIDLDFAISKITRILKRME</sequence>
<dbReference type="Proteomes" id="UP001057291">
    <property type="component" value="Unassembled WGS sequence"/>
</dbReference>
<dbReference type="SUPFAM" id="SSF46785">
    <property type="entry name" value="Winged helix' DNA-binding domain"/>
    <property type="match status" value="1"/>
</dbReference>
<gene>
    <name evidence="5" type="ORF">DNHGIG_32670</name>
</gene>
<evidence type="ECO:0000259" key="4">
    <source>
        <dbReference type="PROSITE" id="PS50995"/>
    </source>
</evidence>
<dbReference type="InterPro" id="IPR000835">
    <property type="entry name" value="HTH_MarR-typ"/>
</dbReference>
<evidence type="ECO:0000256" key="3">
    <source>
        <dbReference type="ARBA" id="ARBA00023163"/>
    </source>
</evidence>
<evidence type="ECO:0000313" key="6">
    <source>
        <dbReference type="Proteomes" id="UP001057291"/>
    </source>
</evidence>
<dbReference type="InterPro" id="IPR036390">
    <property type="entry name" value="WH_DNA-bd_sf"/>
</dbReference>
<protein>
    <recommendedName>
        <fullName evidence="4">HTH marR-type domain-containing protein</fullName>
    </recommendedName>
</protein>
<dbReference type="PANTHER" id="PTHR42756">
    <property type="entry name" value="TRANSCRIPTIONAL REGULATOR, MARR"/>
    <property type="match status" value="1"/>
</dbReference>
<evidence type="ECO:0000313" key="5">
    <source>
        <dbReference type="EMBL" id="GIM47718.1"/>
    </source>
</evidence>
<evidence type="ECO:0000256" key="1">
    <source>
        <dbReference type="ARBA" id="ARBA00023015"/>
    </source>
</evidence>
<keyword evidence="2" id="KW-0238">DNA-binding</keyword>
<dbReference type="GO" id="GO:0003677">
    <property type="term" value="F:DNA binding"/>
    <property type="evidence" value="ECO:0007669"/>
    <property type="project" value="UniProtKB-KW"/>
</dbReference>
<organism evidence="5 6">
    <name type="scientific">Collibacillus ludicampi</name>
    <dbReference type="NCBI Taxonomy" id="2771369"/>
    <lineage>
        <taxon>Bacteria</taxon>
        <taxon>Bacillati</taxon>
        <taxon>Bacillota</taxon>
        <taxon>Bacilli</taxon>
        <taxon>Bacillales</taxon>
        <taxon>Alicyclobacillaceae</taxon>
        <taxon>Collibacillus</taxon>
    </lineage>
</organism>
<dbReference type="AlphaFoldDB" id="A0AAV4LIX1"/>
<dbReference type="PRINTS" id="PR00598">
    <property type="entry name" value="HTHMARR"/>
</dbReference>
<reference evidence="5" key="1">
    <citation type="journal article" date="2023" name="Int. J. Syst. Evol. Microbiol.">
        <title>Collibacillus ludicampi gen. nov., sp. nov., a new soil bacterium of the family Alicyclobacillaceae.</title>
        <authorList>
            <person name="Jojima T."/>
            <person name="Ioku Y."/>
            <person name="Fukuta Y."/>
            <person name="Shirasaka N."/>
            <person name="Matsumura Y."/>
            <person name="Mori M."/>
        </authorList>
    </citation>
    <scope>NUCLEOTIDE SEQUENCE</scope>
    <source>
        <strain evidence="5">TP075</strain>
    </source>
</reference>
<dbReference type="PANTHER" id="PTHR42756:SF1">
    <property type="entry name" value="TRANSCRIPTIONAL REPRESSOR OF EMRAB OPERON"/>
    <property type="match status" value="1"/>
</dbReference>
<evidence type="ECO:0000256" key="2">
    <source>
        <dbReference type="ARBA" id="ARBA00023125"/>
    </source>
</evidence>
<keyword evidence="3" id="KW-0804">Transcription</keyword>
<proteinExistence type="predicted"/>
<dbReference type="SMART" id="SM00347">
    <property type="entry name" value="HTH_MARR"/>
    <property type="match status" value="1"/>
</dbReference>
<dbReference type="Pfam" id="PF01047">
    <property type="entry name" value="MarR"/>
    <property type="match status" value="1"/>
</dbReference>
<dbReference type="RefSeq" id="WP_282200667.1">
    <property type="nucleotide sequence ID" value="NZ_BOQE01000001.1"/>
</dbReference>
<feature type="domain" description="HTH marR-type" evidence="4">
    <location>
        <begin position="9"/>
        <end position="151"/>
    </location>
</feature>
<dbReference type="Gene3D" id="1.10.10.10">
    <property type="entry name" value="Winged helix-like DNA-binding domain superfamily/Winged helix DNA-binding domain"/>
    <property type="match status" value="1"/>
</dbReference>